<evidence type="ECO:0000259" key="5">
    <source>
        <dbReference type="PROSITE" id="PS51078"/>
    </source>
</evidence>
<dbReference type="SMART" id="SM00346">
    <property type="entry name" value="HTH_ICLR"/>
    <property type="match status" value="1"/>
</dbReference>
<proteinExistence type="predicted"/>
<gene>
    <name evidence="6" type="ORF">AVDCRST_MAG29-1601</name>
</gene>
<organism evidence="6">
    <name type="scientific">uncultured Nocardioidaceae bacterium</name>
    <dbReference type="NCBI Taxonomy" id="253824"/>
    <lineage>
        <taxon>Bacteria</taxon>
        <taxon>Bacillati</taxon>
        <taxon>Actinomycetota</taxon>
        <taxon>Actinomycetes</taxon>
        <taxon>Propionibacteriales</taxon>
        <taxon>Nocardioidaceae</taxon>
        <taxon>environmental samples</taxon>
    </lineage>
</organism>
<dbReference type="SUPFAM" id="SSF46785">
    <property type="entry name" value="Winged helix' DNA-binding domain"/>
    <property type="match status" value="1"/>
</dbReference>
<dbReference type="SUPFAM" id="SSF55781">
    <property type="entry name" value="GAF domain-like"/>
    <property type="match status" value="1"/>
</dbReference>
<dbReference type="GO" id="GO:0003700">
    <property type="term" value="F:DNA-binding transcription factor activity"/>
    <property type="evidence" value="ECO:0007669"/>
    <property type="project" value="TreeGrafter"/>
</dbReference>
<reference evidence="6" key="1">
    <citation type="submission" date="2020-02" db="EMBL/GenBank/DDBJ databases">
        <authorList>
            <person name="Meier V. D."/>
        </authorList>
    </citation>
    <scope>NUCLEOTIDE SEQUENCE</scope>
    <source>
        <strain evidence="6">AVDCRST_MAG29</strain>
    </source>
</reference>
<protein>
    <submittedName>
        <fullName evidence="6">Transcriptional regulator, IclR family</fullName>
    </submittedName>
</protein>
<dbReference type="InterPro" id="IPR029016">
    <property type="entry name" value="GAF-like_dom_sf"/>
</dbReference>
<dbReference type="PROSITE" id="PS51077">
    <property type="entry name" value="HTH_ICLR"/>
    <property type="match status" value="1"/>
</dbReference>
<dbReference type="InterPro" id="IPR050707">
    <property type="entry name" value="HTH_MetabolicPath_Reg"/>
</dbReference>
<dbReference type="InterPro" id="IPR036390">
    <property type="entry name" value="WH_DNA-bd_sf"/>
</dbReference>
<dbReference type="Gene3D" id="3.30.450.40">
    <property type="match status" value="1"/>
</dbReference>
<evidence type="ECO:0000256" key="1">
    <source>
        <dbReference type="ARBA" id="ARBA00023015"/>
    </source>
</evidence>
<dbReference type="Gene3D" id="1.10.10.10">
    <property type="entry name" value="Winged helix-like DNA-binding domain superfamily/Winged helix DNA-binding domain"/>
    <property type="match status" value="1"/>
</dbReference>
<dbReference type="AlphaFoldDB" id="A0A6J4LT27"/>
<dbReference type="PANTHER" id="PTHR30136">
    <property type="entry name" value="HELIX-TURN-HELIX TRANSCRIPTIONAL REGULATOR, ICLR FAMILY"/>
    <property type="match status" value="1"/>
</dbReference>
<dbReference type="EMBL" id="CADCUG010000100">
    <property type="protein sequence ID" value="CAA9341368.1"/>
    <property type="molecule type" value="Genomic_DNA"/>
</dbReference>
<dbReference type="Pfam" id="PF01614">
    <property type="entry name" value="IclR_C"/>
    <property type="match status" value="1"/>
</dbReference>
<dbReference type="InterPro" id="IPR036388">
    <property type="entry name" value="WH-like_DNA-bd_sf"/>
</dbReference>
<dbReference type="InterPro" id="IPR005471">
    <property type="entry name" value="Tscrpt_reg_IclR_N"/>
</dbReference>
<evidence type="ECO:0000313" key="6">
    <source>
        <dbReference type="EMBL" id="CAA9341368.1"/>
    </source>
</evidence>
<dbReference type="PANTHER" id="PTHR30136:SF24">
    <property type="entry name" value="HTH-TYPE TRANSCRIPTIONAL REPRESSOR ALLR"/>
    <property type="match status" value="1"/>
</dbReference>
<keyword evidence="1" id="KW-0805">Transcription regulation</keyword>
<evidence type="ECO:0000259" key="4">
    <source>
        <dbReference type="PROSITE" id="PS51077"/>
    </source>
</evidence>
<name>A0A6J4LT27_9ACTN</name>
<feature type="domain" description="HTH iclR-type" evidence="4">
    <location>
        <begin position="6"/>
        <end position="67"/>
    </location>
</feature>
<dbReference type="CDD" id="cd00090">
    <property type="entry name" value="HTH_ARSR"/>
    <property type="match status" value="1"/>
</dbReference>
<sequence>MSPTGTQSIDRAAALLTLVVHADEPISFTELAEASNLAKSTTSRLLAALERHQLLEREESGGFVSGPLFALYAARHDPWAEVIRLVTPILERIGDKVGETVTFAIPRGDQVVQIAQVDSSFMLGTRDWLGVEVPPHCSATGKVLLAHSCLQPPAAHGTDLTLPKLTEHSVATLAELDAQLALVRRRGFAVTCEELEVGLDGVAAPVHGRDGAVTAAVGVSGPTARMSDQLDSVGHFLVGQAAQISGMLRRRTPKGMS</sequence>
<evidence type="ECO:0000256" key="2">
    <source>
        <dbReference type="ARBA" id="ARBA00023125"/>
    </source>
</evidence>
<keyword evidence="3" id="KW-0804">Transcription</keyword>
<dbReference type="GO" id="GO:0045892">
    <property type="term" value="P:negative regulation of DNA-templated transcription"/>
    <property type="evidence" value="ECO:0007669"/>
    <property type="project" value="TreeGrafter"/>
</dbReference>
<dbReference type="PROSITE" id="PS51078">
    <property type="entry name" value="ICLR_ED"/>
    <property type="match status" value="1"/>
</dbReference>
<dbReference type="GO" id="GO:0003677">
    <property type="term" value="F:DNA binding"/>
    <property type="evidence" value="ECO:0007669"/>
    <property type="project" value="UniProtKB-KW"/>
</dbReference>
<dbReference type="InterPro" id="IPR014757">
    <property type="entry name" value="Tscrpt_reg_IclR_C"/>
</dbReference>
<feature type="domain" description="IclR-ED" evidence="5">
    <location>
        <begin position="67"/>
        <end position="257"/>
    </location>
</feature>
<evidence type="ECO:0000256" key="3">
    <source>
        <dbReference type="ARBA" id="ARBA00023163"/>
    </source>
</evidence>
<dbReference type="Pfam" id="PF09339">
    <property type="entry name" value="HTH_IclR"/>
    <property type="match status" value="1"/>
</dbReference>
<keyword evidence="2" id="KW-0238">DNA-binding</keyword>
<accession>A0A6J4LT27</accession>
<dbReference type="InterPro" id="IPR011991">
    <property type="entry name" value="ArsR-like_HTH"/>
</dbReference>